<evidence type="ECO:0000313" key="4">
    <source>
        <dbReference type="Proteomes" id="UP001591681"/>
    </source>
</evidence>
<dbReference type="EMBL" id="JBHFQA010000002">
    <property type="protein sequence ID" value="KAL2102992.1"/>
    <property type="molecule type" value="Genomic_DNA"/>
</dbReference>
<evidence type="ECO:0008006" key="5">
    <source>
        <dbReference type="Google" id="ProtNLM"/>
    </source>
</evidence>
<dbReference type="AlphaFoldDB" id="A0ABD1KV16"/>
<feature type="compositionally biased region" description="Low complexity" evidence="2">
    <location>
        <begin position="44"/>
        <end position="62"/>
    </location>
</feature>
<feature type="compositionally biased region" description="Polar residues" evidence="2">
    <location>
        <begin position="9"/>
        <end position="18"/>
    </location>
</feature>
<comment type="caution">
    <text evidence="3">The sequence shown here is derived from an EMBL/GenBank/DDBJ whole genome shotgun (WGS) entry which is preliminary data.</text>
</comment>
<reference evidence="3 4" key="1">
    <citation type="submission" date="2024-09" db="EMBL/GenBank/DDBJ databases">
        <title>A chromosome-level genome assembly of Gray's grenadier anchovy, Coilia grayii.</title>
        <authorList>
            <person name="Fu Z."/>
        </authorList>
    </citation>
    <scope>NUCLEOTIDE SEQUENCE [LARGE SCALE GENOMIC DNA]</scope>
    <source>
        <strain evidence="3">G4</strain>
        <tissue evidence="3">Muscle</tissue>
    </source>
</reference>
<name>A0ABD1KV16_9TELE</name>
<sequence>MPLQDERPTSTSTAASEDQSSDTELSDRCDSMTSASDYECSRQSFTSDSSKHSSPSTSPPKTITMDEVMASARNLCNLRLAHEIIVDRGFRVEPSQLPEHSLQKKVKDIIHQTFWNRLESDLNDDPPEYEHAIKLLEDIRGVLLSFLNPGANRMRTQIMEVLDVDLIRQQADNDAVDIKGLATYVINTMGKMCAPVRDEEIKKLRESPDDIVSLFKEIFRVLDLMTMDYVNATIQMIRPELQKHSVEYEREKFQNILQTTPSALNHTSAWIKASLEEAMQAMPPAEKTADADKAMKALPSPILVINTAFVRFIMGTHNGPLPETLMTDEARLVEMQRRAQVLQAVAAILLIVYSSTGEAFTGLPALTERLKRMTTVLLEGMHSPSFNLAEALENTSVQICCELNKSLAERGLPGLPPPLQQTLKGQMGSITQDNNPIRALVEGRFQQYFRVILSIPISHTNPPPVPSGLGLIQPELTALGIGYAGFASFNKQVYMPFYMGIIKDLLFGTPPQEGGTGASGAPTQESSSSQSPAKQPVASK</sequence>
<dbReference type="PANTHER" id="PTHR12832:SF17">
    <property type="entry name" value="T-COMPLEX PROTEIN 11-LIKE PROTEIN 2"/>
    <property type="match status" value="1"/>
</dbReference>
<evidence type="ECO:0000256" key="2">
    <source>
        <dbReference type="SAM" id="MobiDB-lite"/>
    </source>
</evidence>
<evidence type="ECO:0000256" key="1">
    <source>
        <dbReference type="ARBA" id="ARBA00010954"/>
    </source>
</evidence>
<keyword evidence="4" id="KW-1185">Reference proteome</keyword>
<dbReference type="PANTHER" id="PTHR12832">
    <property type="entry name" value="TESTIS-SPECIFIC PROTEIN PBS13 T-COMPLEX 11"/>
    <property type="match status" value="1"/>
</dbReference>
<comment type="similarity">
    <text evidence="1">Belongs to the TCP11 family.</text>
</comment>
<feature type="region of interest" description="Disordered" evidence="2">
    <location>
        <begin position="510"/>
        <end position="540"/>
    </location>
</feature>
<evidence type="ECO:0000313" key="3">
    <source>
        <dbReference type="EMBL" id="KAL2102992.1"/>
    </source>
</evidence>
<protein>
    <recommendedName>
        <fullName evidence="5">T-complex protein 11-like protein 2</fullName>
    </recommendedName>
</protein>
<feature type="compositionally biased region" description="Polar residues" evidence="2">
    <location>
        <begin position="521"/>
        <end position="533"/>
    </location>
</feature>
<proteinExistence type="inferred from homology"/>
<gene>
    <name evidence="3" type="ORF">ACEWY4_002160</name>
</gene>
<dbReference type="Pfam" id="PF05794">
    <property type="entry name" value="Tcp11"/>
    <property type="match status" value="1"/>
</dbReference>
<dbReference type="InterPro" id="IPR008862">
    <property type="entry name" value="Tcp11"/>
</dbReference>
<organism evidence="3 4">
    <name type="scientific">Coilia grayii</name>
    <name type="common">Gray's grenadier anchovy</name>
    <dbReference type="NCBI Taxonomy" id="363190"/>
    <lineage>
        <taxon>Eukaryota</taxon>
        <taxon>Metazoa</taxon>
        <taxon>Chordata</taxon>
        <taxon>Craniata</taxon>
        <taxon>Vertebrata</taxon>
        <taxon>Euteleostomi</taxon>
        <taxon>Actinopterygii</taxon>
        <taxon>Neopterygii</taxon>
        <taxon>Teleostei</taxon>
        <taxon>Clupei</taxon>
        <taxon>Clupeiformes</taxon>
        <taxon>Clupeoidei</taxon>
        <taxon>Engraulidae</taxon>
        <taxon>Coilinae</taxon>
        <taxon>Coilia</taxon>
    </lineage>
</organism>
<dbReference type="Proteomes" id="UP001591681">
    <property type="component" value="Unassembled WGS sequence"/>
</dbReference>
<accession>A0ABD1KV16</accession>
<feature type="region of interest" description="Disordered" evidence="2">
    <location>
        <begin position="1"/>
        <end position="63"/>
    </location>
</feature>